<dbReference type="PANTHER" id="PTHR34220">
    <property type="entry name" value="SENSOR HISTIDINE KINASE YPDA"/>
    <property type="match status" value="1"/>
</dbReference>
<dbReference type="AlphaFoldDB" id="A0A4R6YKX0"/>
<organism evidence="3 4">
    <name type="scientific">Tahibacter aquaticus</name>
    <dbReference type="NCBI Taxonomy" id="520092"/>
    <lineage>
        <taxon>Bacteria</taxon>
        <taxon>Pseudomonadati</taxon>
        <taxon>Pseudomonadota</taxon>
        <taxon>Gammaproteobacteria</taxon>
        <taxon>Lysobacterales</taxon>
        <taxon>Rhodanobacteraceae</taxon>
        <taxon>Tahibacter</taxon>
    </lineage>
</organism>
<comment type="caution">
    <text evidence="3">The sequence shown here is derived from an EMBL/GenBank/DDBJ whole genome shotgun (WGS) entry which is preliminary data.</text>
</comment>
<name>A0A4R6YKX0_9GAMM</name>
<accession>A0A4R6YKX0</accession>
<sequence length="343" mass="37197">MTLKFWLLQVPGWSLFLLIAYFARPSEASVPDALQFAAVAAVSVGGMLASLGLRWLYRALQADGYGELRWLGVLLVASVLAALGVDLIFHATLSLLAGLSPGLAALYDAQPMISRAALLAPAFVAWSLLYLAISRQTRLAEAARHQNDLRLALKEAQLQRLLGHISPHFTFNTLNNIRALILKDPELAREQITRFASMLRYPFAAGEEALVPLQEEMAVVRDYLSLVALQLGQRLRYREQVDPLALPLPVPRFCVLLLVENAIKHGLGPSSSGGELCVDAATQGGALRIDVRNSGRLATADGSGTGLDNLRQRLQLSFGTRAGLRLDEQDGCVLAQVWIGSVA</sequence>
<evidence type="ECO:0000313" key="4">
    <source>
        <dbReference type="Proteomes" id="UP000295293"/>
    </source>
</evidence>
<dbReference type="InterPro" id="IPR010559">
    <property type="entry name" value="Sig_transdc_His_kin_internal"/>
</dbReference>
<feature type="domain" description="Signal transduction histidine kinase internal region" evidence="2">
    <location>
        <begin position="156"/>
        <end position="235"/>
    </location>
</feature>
<dbReference type="Gene3D" id="3.30.565.10">
    <property type="entry name" value="Histidine kinase-like ATPase, C-terminal domain"/>
    <property type="match status" value="1"/>
</dbReference>
<evidence type="ECO:0000259" key="2">
    <source>
        <dbReference type="Pfam" id="PF06580"/>
    </source>
</evidence>
<dbReference type="RefSeq" id="WP_243746190.1">
    <property type="nucleotide sequence ID" value="NZ_SNZH01000023.1"/>
</dbReference>
<dbReference type="PANTHER" id="PTHR34220:SF9">
    <property type="entry name" value="SIGNAL TRANSDUCTION HISTIDINE KINASE INTERNAL REGION DOMAIN-CONTAINING PROTEIN"/>
    <property type="match status" value="1"/>
</dbReference>
<keyword evidence="4" id="KW-1185">Reference proteome</keyword>
<dbReference type="GO" id="GO:0000155">
    <property type="term" value="F:phosphorelay sensor kinase activity"/>
    <property type="evidence" value="ECO:0007669"/>
    <property type="project" value="InterPro"/>
</dbReference>
<dbReference type="GO" id="GO:0016020">
    <property type="term" value="C:membrane"/>
    <property type="evidence" value="ECO:0007669"/>
    <property type="project" value="InterPro"/>
</dbReference>
<proteinExistence type="predicted"/>
<dbReference type="InterPro" id="IPR036890">
    <property type="entry name" value="HATPase_C_sf"/>
</dbReference>
<dbReference type="Proteomes" id="UP000295293">
    <property type="component" value="Unassembled WGS sequence"/>
</dbReference>
<keyword evidence="1" id="KW-0472">Membrane</keyword>
<keyword evidence="3" id="KW-0808">Transferase</keyword>
<protein>
    <submittedName>
        <fullName evidence="3">Histidine kinase</fullName>
    </submittedName>
</protein>
<feature type="transmembrane region" description="Helical" evidence="1">
    <location>
        <begin position="68"/>
        <end position="92"/>
    </location>
</feature>
<keyword evidence="1" id="KW-0812">Transmembrane</keyword>
<evidence type="ECO:0000256" key="1">
    <source>
        <dbReference type="SAM" id="Phobius"/>
    </source>
</evidence>
<dbReference type="InterPro" id="IPR050640">
    <property type="entry name" value="Bact_2-comp_sensor_kinase"/>
</dbReference>
<feature type="transmembrane region" description="Helical" evidence="1">
    <location>
        <begin position="5"/>
        <end position="23"/>
    </location>
</feature>
<keyword evidence="3" id="KW-0418">Kinase</keyword>
<evidence type="ECO:0000313" key="3">
    <source>
        <dbReference type="EMBL" id="TDR37851.1"/>
    </source>
</evidence>
<dbReference type="EMBL" id="SNZH01000023">
    <property type="protein sequence ID" value="TDR37851.1"/>
    <property type="molecule type" value="Genomic_DNA"/>
</dbReference>
<feature type="transmembrane region" description="Helical" evidence="1">
    <location>
        <begin position="112"/>
        <end position="133"/>
    </location>
</feature>
<feature type="transmembrane region" description="Helical" evidence="1">
    <location>
        <begin position="35"/>
        <end position="56"/>
    </location>
</feature>
<gene>
    <name evidence="3" type="ORF">DFR29_12325</name>
</gene>
<dbReference type="SUPFAM" id="SSF55874">
    <property type="entry name" value="ATPase domain of HSP90 chaperone/DNA topoisomerase II/histidine kinase"/>
    <property type="match status" value="1"/>
</dbReference>
<reference evidence="3 4" key="1">
    <citation type="submission" date="2019-03" db="EMBL/GenBank/DDBJ databases">
        <title>Genomic Encyclopedia of Type Strains, Phase IV (KMG-IV): sequencing the most valuable type-strain genomes for metagenomic binning, comparative biology and taxonomic classification.</title>
        <authorList>
            <person name="Goeker M."/>
        </authorList>
    </citation>
    <scope>NUCLEOTIDE SEQUENCE [LARGE SCALE GENOMIC DNA]</scope>
    <source>
        <strain evidence="3 4">DSM 21667</strain>
    </source>
</reference>
<keyword evidence="1" id="KW-1133">Transmembrane helix</keyword>
<dbReference type="Pfam" id="PF06580">
    <property type="entry name" value="His_kinase"/>
    <property type="match status" value="1"/>
</dbReference>